<dbReference type="Gene3D" id="3.40.50.12780">
    <property type="entry name" value="N-terminal domain of ligase-like"/>
    <property type="match status" value="2"/>
</dbReference>
<dbReference type="PANTHER" id="PTHR43201">
    <property type="entry name" value="ACYL-COA SYNTHETASE"/>
    <property type="match status" value="1"/>
</dbReference>
<evidence type="ECO:0000256" key="1">
    <source>
        <dbReference type="ARBA" id="ARBA00006432"/>
    </source>
</evidence>
<dbReference type="InterPro" id="IPR000873">
    <property type="entry name" value="AMP-dep_synth/lig_dom"/>
</dbReference>
<sequence>MPFIDRVHQWAATQPGRAAVVTGTDTLSYAQLGAAAAAAAQGRCSATGGRLAVVDLPTGTALAGQFCAAVAASAVAAVLDSGWPAELRQSITHHARSWAGSADIPASTFLLGLSSGTSGVPKAFMRSRESWRASFLASTQYFGVGQEDVTLAPGPLAASMNLYALGECLFSGSTFVALPGFTPDAALASIRDRAVTRLVLVPTVLGLIAARGLATGQGPSGVTSIVCAGSALPPGLLALARRWAPRARIYQYYGASELGFVAASEILGGRGTGPVGTAFPGVELAVLDAAGRKLPTGEVGDISVRSPYVCDGYAWGDDGLALATVNGWHTVRDQGWLDSDGALHVAGRASEMIVTSGANVYPQQVEQSLTGDGLEGAVVVTGLADPVRGQRVVAGLLGPPEELAALLAACRKRSAALPSQQRPSRYYALAANPATGAGKVSRALLAEWIVKGDARAQRIQ</sequence>
<comment type="caution">
    <text evidence="4">The sequence shown here is derived from an EMBL/GenBank/DDBJ whole genome shotgun (WGS) entry which is preliminary data.</text>
</comment>
<protein>
    <submittedName>
        <fullName evidence="4">Long-chain fatty acid--CoA ligase</fullName>
    </submittedName>
</protein>
<keyword evidence="5" id="KW-1185">Reference proteome</keyword>
<reference evidence="4 5" key="1">
    <citation type="submission" date="2020-02" db="EMBL/GenBank/DDBJ databases">
        <title>Genome sequence of the type strain DSM 27180 of Arthrobacter silviterrae.</title>
        <authorList>
            <person name="Gao J."/>
            <person name="Sun J."/>
        </authorList>
    </citation>
    <scope>NUCLEOTIDE SEQUENCE [LARGE SCALE GENOMIC DNA]</scope>
    <source>
        <strain evidence="4 5">DSM 27180</strain>
    </source>
</reference>
<proteinExistence type="inferred from homology"/>
<dbReference type="Gene3D" id="3.30.300.30">
    <property type="match status" value="1"/>
</dbReference>
<evidence type="ECO:0000313" key="5">
    <source>
        <dbReference type="Proteomes" id="UP000479226"/>
    </source>
</evidence>
<comment type="similarity">
    <text evidence="1">Belongs to the ATP-dependent AMP-binding enzyme family.</text>
</comment>
<dbReference type="InterPro" id="IPR020845">
    <property type="entry name" value="AMP-binding_CS"/>
</dbReference>
<dbReference type="SUPFAM" id="SSF56801">
    <property type="entry name" value="Acetyl-CoA synthetase-like"/>
    <property type="match status" value="1"/>
</dbReference>
<dbReference type="Proteomes" id="UP000479226">
    <property type="component" value="Unassembled WGS sequence"/>
</dbReference>
<dbReference type="InterPro" id="IPR042099">
    <property type="entry name" value="ANL_N_sf"/>
</dbReference>
<keyword evidence="2 4" id="KW-0436">Ligase</keyword>
<dbReference type="EMBL" id="JAAKZI010000004">
    <property type="protein sequence ID" value="NGN82613.1"/>
    <property type="molecule type" value="Genomic_DNA"/>
</dbReference>
<organism evidence="4 5">
    <name type="scientific">Arthrobacter silviterrae</name>
    <dbReference type="NCBI Taxonomy" id="2026658"/>
    <lineage>
        <taxon>Bacteria</taxon>
        <taxon>Bacillati</taxon>
        <taxon>Actinomycetota</taxon>
        <taxon>Actinomycetes</taxon>
        <taxon>Micrococcales</taxon>
        <taxon>Micrococcaceae</taxon>
        <taxon>Arthrobacter</taxon>
    </lineage>
</organism>
<name>A0ABX0D7D6_9MICC</name>
<evidence type="ECO:0000256" key="2">
    <source>
        <dbReference type="ARBA" id="ARBA00022598"/>
    </source>
</evidence>
<gene>
    <name evidence="4" type="ORF">G6N77_03920</name>
</gene>
<evidence type="ECO:0000259" key="3">
    <source>
        <dbReference type="Pfam" id="PF00501"/>
    </source>
</evidence>
<evidence type="ECO:0000313" key="4">
    <source>
        <dbReference type="EMBL" id="NGN82613.1"/>
    </source>
</evidence>
<accession>A0ABX0D7D6</accession>
<dbReference type="GO" id="GO:0016874">
    <property type="term" value="F:ligase activity"/>
    <property type="evidence" value="ECO:0007669"/>
    <property type="project" value="UniProtKB-KW"/>
</dbReference>
<dbReference type="InterPro" id="IPR045851">
    <property type="entry name" value="AMP-bd_C_sf"/>
</dbReference>
<dbReference type="PANTHER" id="PTHR43201:SF5">
    <property type="entry name" value="MEDIUM-CHAIN ACYL-COA LIGASE ACSF2, MITOCHONDRIAL"/>
    <property type="match status" value="1"/>
</dbReference>
<dbReference type="PROSITE" id="PS00455">
    <property type="entry name" value="AMP_BINDING"/>
    <property type="match status" value="1"/>
</dbReference>
<feature type="domain" description="AMP-dependent synthetase/ligase" evidence="3">
    <location>
        <begin position="109"/>
        <end position="313"/>
    </location>
</feature>
<dbReference type="Pfam" id="PF00501">
    <property type="entry name" value="AMP-binding"/>
    <property type="match status" value="1"/>
</dbReference>